<feature type="compositionally biased region" description="Acidic residues" evidence="4">
    <location>
        <begin position="417"/>
        <end position="438"/>
    </location>
</feature>
<evidence type="ECO:0000256" key="1">
    <source>
        <dbReference type="ARBA" id="ARBA00006159"/>
    </source>
</evidence>
<comment type="caution">
    <text evidence="6">The sequence shown here is derived from an EMBL/GenBank/DDBJ whole genome shotgun (WGS) entry which is preliminary data.</text>
</comment>
<dbReference type="AlphaFoldDB" id="A0AAD6MSG5"/>
<feature type="domain" description="Histone chaperone RTT106/FACT complex subunit SPT16-like middle" evidence="5">
    <location>
        <begin position="279"/>
        <end position="376"/>
    </location>
</feature>
<dbReference type="PANTHER" id="PTHR45849:SF3">
    <property type="entry name" value="HISTONE CHAPERONE RTT106"/>
    <property type="match status" value="1"/>
</dbReference>
<dbReference type="SMART" id="SM01287">
    <property type="entry name" value="Rtt106"/>
    <property type="match status" value="1"/>
</dbReference>
<dbReference type="SUPFAM" id="SSF50729">
    <property type="entry name" value="PH domain-like"/>
    <property type="match status" value="1"/>
</dbReference>
<evidence type="ECO:0000256" key="4">
    <source>
        <dbReference type="SAM" id="MobiDB-lite"/>
    </source>
</evidence>
<evidence type="ECO:0000256" key="2">
    <source>
        <dbReference type="ARBA" id="ARBA00037550"/>
    </source>
</evidence>
<dbReference type="PANTHER" id="PTHR45849">
    <property type="entry name" value="FACT COMPLEX SUBUNIT SSRP1"/>
    <property type="match status" value="1"/>
</dbReference>
<evidence type="ECO:0000256" key="3">
    <source>
        <dbReference type="ARBA" id="ARBA00038654"/>
    </source>
</evidence>
<name>A0AAD6MSG5_9EURO</name>
<feature type="region of interest" description="Disordered" evidence="4">
    <location>
        <begin position="233"/>
        <end position="253"/>
    </location>
</feature>
<feature type="compositionally biased region" description="Basic and acidic residues" evidence="4">
    <location>
        <begin position="376"/>
        <end position="394"/>
    </location>
</feature>
<keyword evidence="7" id="KW-1185">Reference proteome</keyword>
<protein>
    <recommendedName>
        <fullName evidence="5">Histone chaperone RTT106/FACT complex subunit SPT16-like middle domain-containing protein</fullName>
    </recommendedName>
</protein>
<dbReference type="InterPro" id="IPR050454">
    <property type="entry name" value="RTT106/SSRP1_HistChap/FACT"/>
</dbReference>
<sequence>MAFAAINSAPSGTTVLAPITVIEEAFATEPSLKKRVYDAIGAAPQHASLFEDLARYTSTLLARTTTTTSSLPFVPPREGPAAKKRKIENEQDSVDLKDPNLPVQFYVKDVSFSMPQRKKLTLEVTAGAKYLRARNQNTNQIEFGVPIDRIRHALSLPVPDKAQKQFNFCIIPEYSDGVTPPQAGMSAFDCMVFTVLDGPAKTAFSGSGEQLAHNEGETLESLIRNILNENLPNWPAPERPKNAKLEKGESEEALNEKVVRPHRSIFLNKELMNTRNEEAYHVKAFRGSKDGYVFFLRTGILFGFKKPLMFFSIDRIASYFITGVGNHSFDLNLLVKPINDIEGEHGKYAITILDFKDLDKLSDYMKKYTGLSDKGSFSEDLRAPEHKNGKKRDASGTARAGAEEEESELRKAVQDYENQEDEDESDGPDYDPGTEGESEGSGQSSDEESDDEDDDEDEDEDDDDN</sequence>
<evidence type="ECO:0000313" key="6">
    <source>
        <dbReference type="EMBL" id="KAJ5709958.1"/>
    </source>
</evidence>
<organism evidence="6 7">
    <name type="scientific">Penicillium malachiteum</name>
    <dbReference type="NCBI Taxonomy" id="1324776"/>
    <lineage>
        <taxon>Eukaryota</taxon>
        <taxon>Fungi</taxon>
        <taxon>Dikarya</taxon>
        <taxon>Ascomycota</taxon>
        <taxon>Pezizomycotina</taxon>
        <taxon>Eurotiomycetes</taxon>
        <taxon>Eurotiomycetidae</taxon>
        <taxon>Eurotiales</taxon>
        <taxon>Aspergillaceae</taxon>
        <taxon>Penicillium</taxon>
    </lineage>
</organism>
<dbReference type="Gene3D" id="2.30.29.30">
    <property type="entry name" value="Pleckstrin-homology domain (PH domain)/Phosphotyrosine-binding domain (PTB)"/>
    <property type="match status" value="1"/>
</dbReference>
<accession>A0AAD6MSG5</accession>
<dbReference type="InterPro" id="IPR013719">
    <property type="entry name" value="RTT106/SPT16-like_middle_dom"/>
</dbReference>
<comment type="similarity">
    <text evidence="1">Belongs to the RTT106 family.</text>
</comment>
<feature type="region of interest" description="Disordered" evidence="4">
    <location>
        <begin position="375"/>
        <end position="465"/>
    </location>
</feature>
<evidence type="ECO:0000259" key="5">
    <source>
        <dbReference type="SMART" id="SM01287"/>
    </source>
</evidence>
<comment type="function">
    <text evidence="2">Histones H3 and H4 chaperone involved in the nucleosome formation and heterochromatin silencing. Required for the deposition of H3K56ac-carrying H3-H4 complex onto newly-replicated DNA. Plays a role in the transcriptional regulation of the cell-cycle dependent histone genes by creating a repressive structure at the core histone gene promoter.</text>
</comment>
<dbReference type="InterPro" id="IPR011993">
    <property type="entry name" value="PH-like_dom_sf"/>
</dbReference>
<dbReference type="GO" id="GO:0031491">
    <property type="term" value="F:nucleosome binding"/>
    <property type="evidence" value="ECO:0007669"/>
    <property type="project" value="TreeGrafter"/>
</dbReference>
<dbReference type="Proteomes" id="UP001215712">
    <property type="component" value="Unassembled WGS sequence"/>
</dbReference>
<feature type="compositionally biased region" description="Acidic residues" evidence="4">
    <location>
        <begin position="445"/>
        <end position="465"/>
    </location>
</feature>
<feature type="compositionally biased region" description="Basic and acidic residues" evidence="4">
    <location>
        <begin position="238"/>
        <end position="253"/>
    </location>
</feature>
<gene>
    <name evidence="6" type="ORF">N7493_009550</name>
</gene>
<dbReference type="Pfam" id="PF08512">
    <property type="entry name" value="Rttp106-like_middle"/>
    <property type="match status" value="1"/>
</dbReference>
<feature type="region of interest" description="Disordered" evidence="4">
    <location>
        <begin position="67"/>
        <end position="91"/>
    </location>
</feature>
<evidence type="ECO:0000313" key="7">
    <source>
        <dbReference type="Proteomes" id="UP001215712"/>
    </source>
</evidence>
<dbReference type="GO" id="GO:0042393">
    <property type="term" value="F:histone binding"/>
    <property type="evidence" value="ECO:0007669"/>
    <property type="project" value="TreeGrafter"/>
</dbReference>
<reference evidence="6" key="2">
    <citation type="submission" date="2023-01" db="EMBL/GenBank/DDBJ databases">
        <authorList>
            <person name="Petersen C."/>
        </authorList>
    </citation>
    <scope>NUCLEOTIDE SEQUENCE</scope>
    <source>
        <strain evidence="6">IBT 17514</strain>
    </source>
</reference>
<dbReference type="EMBL" id="JAQJAN010000017">
    <property type="protein sequence ID" value="KAJ5709958.1"/>
    <property type="molecule type" value="Genomic_DNA"/>
</dbReference>
<reference evidence="6" key="1">
    <citation type="journal article" date="2023" name="IMA Fungus">
        <title>Comparative genomic study of the Penicillium genus elucidates a diverse pangenome and 15 lateral gene transfer events.</title>
        <authorList>
            <person name="Petersen C."/>
            <person name="Sorensen T."/>
            <person name="Nielsen M.R."/>
            <person name="Sondergaard T.E."/>
            <person name="Sorensen J.L."/>
            <person name="Fitzpatrick D.A."/>
            <person name="Frisvad J.C."/>
            <person name="Nielsen K.L."/>
        </authorList>
    </citation>
    <scope>NUCLEOTIDE SEQUENCE</scope>
    <source>
        <strain evidence="6">IBT 17514</strain>
    </source>
</reference>
<comment type="subunit">
    <text evidence="3">Interacts with histones H3 and H4.</text>
</comment>
<proteinExistence type="inferred from homology"/>